<evidence type="ECO:0000313" key="4">
    <source>
        <dbReference type="EMBL" id="PIR89228.1"/>
    </source>
</evidence>
<feature type="domain" description="DUF5667" evidence="3">
    <location>
        <begin position="31"/>
        <end position="108"/>
    </location>
</feature>
<name>A0A2H0US34_9BACT</name>
<keyword evidence="2" id="KW-0732">Signal</keyword>
<feature type="chain" id="PRO_5013547193" description="DUF5667 domain-containing protein" evidence="2">
    <location>
        <begin position="25"/>
        <end position="289"/>
    </location>
</feature>
<organism evidence="4 5">
    <name type="scientific">Candidatus Harrisonbacteria bacterium CG10_big_fil_rev_8_21_14_0_10_40_38</name>
    <dbReference type="NCBI Taxonomy" id="1974583"/>
    <lineage>
        <taxon>Bacteria</taxon>
        <taxon>Candidatus Harrisoniibacteriota</taxon>
    </lineage>
</organism>
<reference evidence="5" key="1">
    <citation type="submission" date="2017-09" db="EMBL/GenBank/DDBJ databases">
        <title>Depth-based differentiation of microbial function through sediment-hosted aquifers and enrichment of novel symbionts in the deep terrestrial subsurface.</title>
        <authorList>
            <person name="Probst A.J."/>
            <person name="Ladd B."/>
            <person name="Jarett J.K."/>
            <person name="Geller-Mcgrath D.E."/>
            <person name="Sieber C.M.K."/>
            <person name="Emerson J.B."/>
            <person name="Anantharaman K."/>
            <person name="Thomas B.C."/>
            <person name="Malmstrom R."/>
            <person name="Stieglmeier M."/>
            <person name="Klingl A."/>
            <person name="Woyke T."/>
            <person name="Ryan C.M."/>
            <person name="Banfield J.F."/>
        </authorList>
    </citation>
    <scope>NUCLEOTIDE SEQUENCE [LARGE SCALE GENOMIC DNA]</scope>
</reference>
<dbReference type="Pfam" id="PF18915">
    <property type="entry name" value="DUF5667"/>
    <property type="match status" value="1"/>
</dbReference>
<proteinExistence type="predicted"/>
<dbReference type="InterPro" id="IPR043725">
    <property type="entry name" value="DUF5667"/>
</dbReference>
<feature type="region of interest" description="Disordered" evidence="1">
    <location>
        <begin position="254"/>
        <end position="289"/>
    </location>
</feature>
<dbReference type="AlphaFoldDB" id="A0A2H0US34"/>
<evidence type="ECO:0000256" key="2">
    <source>
        <dbReference type="SAM" id="SignalP"/>
    </source>
</evidence>
<sequence>MRKYIGFLAFLVFFLLSLPAISSAAEGKIVGLLPTNPFYFFKEFRRSIHRVFTFKEIRKVDLELSISDDKVLELEKLTEIIPDDKEVLSKGVMNYKDQLVNLADSLDSLSGTSDDKNVSALLDRVVDATIRHNLFFIGLESEYFSDDNELKSVRERIDDILLSIPERLEPMSAFSFRLQKALLQNSESLESEERAKFYGVVSEISEKSLDSSLNMDLAGIRDSFLPYAVVPVFGDIDSEDNSLNDIEDLLPVFDDDGQLPDSSSKSNRAVFDEEAPSKLPSSALPIEIE</sequence>
<feature type="signal peptide" evidence="2">
    <location>
        <begin position="1"/>
        <end position="24"/>
    </location>
</feature>
<dbReference type="Proteomes" id="UP000231157">
    <property type="component" value="Unassembled WGS sequence"/>
</dbReference>
<accession>A0A2H0US34</accession>
<evidence type="ECO:0000256" key="1">
    <source>
        <dbReference type="SAM" id="MobiDB-lite"/>
    </source>
</evidence>
<evidence type="ECO:0000259" key="3">
    <source>
        <dbReference type="Pfam" id="PF18915"/>
    </source>
</evidence>
<gene>
    <name evidence="4" type="ORF">COU07_02070</name>
</gene>
<evidence type="ECO:0000313" key="5">
    <source>
        <dbReference type="Proteomes" id="UP000231157"/>
    </source>
</evidence>
<dbReference type="EMBL" id="PFAZ01000002">
    <property type="protein sequence ID" value="PIR89228.1"/>
    <property type="molecule type" value="Genomic_DNA"/>
</dbReference>
<comment type="caution">
    <text evidence="4">The sequence shown here is derived from an EMBL/GenBank/DDBJ whole genome shotgun (WGS) entry which is preliminary data.</text>
</comment>
<protein>
    <recommendedName>
        <fullName evidence="3">DUF5667 domain-containing protein</fullName>
    </recommendedName>
</protein>